<evidence type="ECO:0000313" key="7">
    <source>
        <dbReference type="Proteomes" id="UP000260025"/>
    </source>
</evidence>
<dbReference type="Gene3D" id="1.10.1240.10">
    <property type="entry name" value="Methionine synthase domain"/>
    <property type="match status" value="1"/>
</dbReference>
<dbReference type="InterPro" id="IPR003759">
    <property type="entry name" value="Cbl-bd_cap"/>
</dbReference>
<evidence type="ECO:0000313" key="6">
    <source>
        <dbReference type="EMBL" id="RGC16035.1"/>
    </source>
</evidence>
<sequence length="211" mass="22867">MSEKLEKIQQLMLLGKLQEVNGLVESALQEGISPQEILKGGLLEGMDIVAKKWAEGTAFIPEVLISARCMNGAMEILEPYLVKKEEKFSGRVVFGTVQGDLHDIGKNLCTLMLKAKSFEVIDIGVDVCAEKFVEAVKTYQPDVLCMSSLLTTSMGYFKVVLDALQEAGVRDCVKVAIGGAPVTQAYADEIGADLFTEDAVSLAGRLLEEFA</sequence>
<dbReference type="GO" id="GO:0046653">
    <property type="term" value="P:tetrahydrofolate metabolic process"/>
    <property type="evidence" value="ECO:0007669"/>
    <property type="project" value="TreeGrafter"/>
</dbReference>
<dbReference type="Gene3D" id="3.40.50.280">
    <property type="entry name" value="Cobalamin-binding domain"/>
    <property type="match status" value="1"/>
</dbReference>
<keyword evidence="2" id="KW-0479">Metal-binding</keyword>
<dbReference type="SMART" id="SM01018">
    <property type="entry name" value="B12-binding_2"/>
    <property type="match status" value="1"/>
</dbReference>
<evidence type="ECO:0000256" key="2">
    <source>
        <dbReference type="ARBA" id="ARBA00022723"/>
    </source>
</evidence>
<organism evidence="6 7">
    <name type="scientific">Clostridium innocuum</name>
    <dbReference type="NCBI Taxonomy" id="1522"/>
    <lineage>
        <taxon>Bacteria</taxon>
        <taxon>Bacillati</taxon>
        <taxon>Bacillota</taxon>
        <taxon>Clostridia</taxon>
        <taxon>Eubacteriales</taxon>
        <taxon>Clostridiaceae</taxon>
        <taxon>Clostridium</taxon>
    </lineage>
</organism>
<dbReference type="Proteomes" id="UP000260025">
    <property type="component" value="Unassembled WGS sequence"/>
</dbReference>
<dbReference type="InterPro" id="IPR050554">
    <property type="entry name" value="Met_Synthase/Corrinoid"/>
</dbReference>
<dbReference type="SUPFAM" id="SSF52242">
    <property type="entry name" value="Cobalamin (vitamin B12)-binding domain"/>
    <property type="match status" value="1"/>
</dbReference>
<feature type="domain" description="B12-binding N-terminal" evidence="5">
    <location>
        <begin position="1"/>
        <end position="89"/>
    </location>
</feature>
<evidence type="ECO:0000259" key="4">
    <source>
        <dbReference type="PROSITE" id="PS51332"/>
    </source>
</evidence>
<feature type="domain" description="B12-binding" evidence="4">
    <location>
        <begin position="89"/>
        <end position="211"/>
    </location>
</feature>
<dbReference type="Pfam" id="PF02310">
    <property type="entry name" value="B12-binding"/>
    <property type="match status" value="1"/>
</dbReference>
<dbReference type="GO" id="GO:0050667">
    <property type="term" value="P:homocysteine metabolic process"/>
    <property type="evidence" value="ECO:0007669"/>
    <property type="project" value="TreeGrafter"/>
</dbReference>
<evidence type="ECO:0000256" key="3">
    <source>
        <dbReference type="ARBA" id="ARBA00023285"/>
    </source>
</evidence>
<dbReference type="PANTHER" id="PTHR45833:SF1">
    <property type="entry name" value="METHIONINE SYNTHASE"/>
    <property type="match status" value="1"/>
</dbReference>
<dbReference type="RefSeq" id="WP_117442840.1">
    <property type="nucleotide sequence ID" value="NZ_JAJFEN010000042.1"/>
</dbReference>
<evidence type="ECO:0000256" key="1">
    <source>
        <dbReference type="ARBA" id="ARBA00010854"/>
    </source>
</evidence>
<dbReference type="EMBL" id="QVEV01000010">
    <property type="protein sequence ID" value="RGC16035.1"/>
    <property type="molecule type" value="Genomic_DNA"/>
</dbReference>
<proteinExistence type="inferred from homology"/>
<dbReference type="SUPFAM" id="SSF47644">
    <property type="entry name" value="Methionine synthase domain"/>
    <property type="match status" value="1"/>
</dbReference>
<dbReference type="PANTHER" id="PTHR45833">
    <property type="entry name" value="METHIONINE SYNTHASE"/>
    <property type="match status" value="1"/>
</dbReference>
<dbReference type="PROSITE" id="PS51337">
    <property type="entry name" value="B12_BINDING_NTER"/>
    <property type="match status" value="1"/>
</dbReference>
<dbReference type="InterPro" id="IPR006158">
    <property type="entry name" value="Cobalamin-bd"/>
</dbReference>
<dbReference type="CDD" id="cd02070">
    <property type="entry name" value="corrinoid_protein_B12-BD"/>
    <property type="match status" value="1"/>
</dbReference>
<dbReference type="Pfam" id="PF02607">
    <property type="entry name" value="B12-binding_2"/>
    <property type="match status" value="1"/>
</dbReference>
<dbReference type="OrthoDB" id="9803687at2"/>
<reference evidence="6 7" key="1">
    <citation type="submission" date="2018-08" db="EMBL/GenBank/DDBJ databases">
        <title>A genome reference for cultivated species of the human gut microbiota.</title>
        <authorList>
            <person name="Zou Y."/>
            <person name="Xue W."/>
            <person name="Luo G."/>
        </authorList>
    </citation>
    <scope>NUCLEOTIDE SEQUENCE [LARGE SCALE GENOMIC DNA]</scope>
    <source>
        <strain evidence="6 7">OF01-2LB</strain>
    </source>
</reference>
<dbReference type="GO" id="GO:0005829">
    <property type="term" value="C:cytosol"/>
    <property type="evidence" value="ECO:0007669"/>
    <property type="project" value="TreeGrafter"/>
</dbReference>
<dbReference type="GO" id="GO:0008705">
    <property type="term" value="F:methionine synthase activity"/>
    <property type="evidence" value="ECO:0007669"/>
    <property type="project" value="TreeGrafter"/>
</dbReference>
<accession>A0A3E2VXC7</accession>
<dbReference type="InterPro" id="IPR036594">
    <property type="entry name" value="Meth_synthase_dom"/>
</dbReference>
<dbReference type="PROSITE" id="PS51332">
    <property type="entry name" value="B12_BINDING"/>
    <property type="match status" value="1"/>
</dbReference>
<dbReference type="AlphaFoldDB" id="A0A3E2VXC7"/>
<gene>
    <name evidence="6" type="ORF">DXA38_08620</name>
</gene>
<keyword evidence="3" id="KW-0170">Cobalt</keyword>
<protein>
    <submittedName>
        <fullName evidence="6">Cobalamin-binding protein</fullName>
    </submittedName>
</protein>
<evidence type="ECO:0000259" key="5">
    <source>
        <dbReference type="PROSITE" id="PS51337"/>
    </source>
</evidence>
<dbReference type="FunFam" id="3.40.50.280:FF:000003">
    <property type="entry name" value="Dimethylamine methyltransferase corrinoid protein"/>
    <property type="match status" value="1"/>
</dbReference>
<dbReference type="GO" id="GO:0046872">
    <property type="term" value="F:metal ion binding"/>
    <property type="evidence" value="ECO:0007669"/>
    <property type="project" value="UniProtKB-KW"/>
</dbReference>
<comment type="similarity">
    <text evidence="1">Belongs to the methylamine corrinoid protein family.</text>
</comment>
<comment type="caution">
    <text evidence="6">The sequence shown here is derived from an EMBL/GenBank/DDBJ whole genome shotgun (WGS) entry which is preliminary data.</text>
</comment>
<dbReference type="InterPro" id="IPR036724">
    <property type="entry name" value="Cobalamin-bd_sf"/>
</dbReference>
<dbReference type="GO" id="GO:0031419">
    <property type="term" value="F:cobalamin binding"/>
    <property type="evidence" value="ECO:0007669"/>
    <property type="project" value="InterPro"/>
</dbReference>
<name>A0A3E2VXC7_CLOIN</name>